<accession>G8JPQ8</accession>
<protein>
    <recommendedName>
        <fullName evidence="4">Protein RMD9, mitochondrial</fullName>
    </recommendedName>
</protein>
<dbReference type="EMBL" id="CP002498">
    <property type="protein sequence ID" value="AET38013.1"/>
    <property type="molecule type" value="Genomic_DNA"/>
</dbReference>
<feature type="region of interest" description="Disordered" evidence="1">
    <location>
        <begin position="42"/>
        <end position="67"/>
    </location>
</feature>
<keyword evidence="3" id="KW-1185">Reference proteome</keyword>
<evidence type="ECO:0008006" key="4">
    <source>
        <dbReference type="Google" id="ProtNLM"/>
    </source>
</evidence>
<gene>
    <name evidence="2" type="ordered locus">Ecym_2267</name>
</gene>
<organism evidence="2 3">
    <name type="scientific">Eremothecium cymbalariae (strain CBS 270.75 / DBVPG 7215 / KCTC 17166 / NRRL Y-17582)</name>
    <name type="common">Yeast</name>
    <dbReference type="NCBI Taxonomy" id="931890"/>
    <lineage>
        <taxon>Eukaryota</taxon>
        <taxon>Fungi</taxon>
        <taxon>Dikarya</taxon>
        <taxon>Ascomycota</taxon>
        <taxon>Saccharomycotina</taxon>
        <taxon>Saccharomycetes</taxon>
        <taxon>Saccharomycetales</taxon>
        <taxon>Saccharomycetaceae</taxon>
        <taxon>Eremothecium</taxon>
    </lineage>
</organism>
<evidence type="ECO:0000256" key="1">
    <source>
        <dbReference type="SAM" id="MobiDB-lite"/>
    </source>
</evidence>
<dbReference type="KEGG" id="erc:Ecym_2267"/>
<evidence type="ECO:0000313" key="2">
    <source>
        <dbReference type="EMBL" id="AET38013.1"/>
    </source>
</evidence>
<dbReference type="OMA" id="EMKYGYL"/>
<dbReference type="HOGENOM" id="CLU_019840_0_0_1"/>
<dbReference type="GeneID" id="11471831"/>
<dbReference type="STRING" id="931890.G8JPQ8"/>
<dbReference type="OrthoDB" id="4081443at2759"/>
<dbReference type="eggNOG" id="ENOG502QUSW">
    <property type="taxonomic scope" value="Eukaryota"/>
</dbReference>
<dbReference type="Proteomes" id="UP000006790">
    <property type="component" value="Chromosome 2"/>
</dbReference>
<reference evidence="3" key="1">
    <citation type="journal article" date="2012" name="G3 (Bethesda)">
        <title>Pichia sorbitophila, an interspecies yeast hybrid reveals early steps of genome resolution following polyploidization.</title>
        <authorList>
            <person name="Leh Louis V."/>
            <person name="Despons L."/>
            <person name="Friedrich A."/>
            <person name="Martin T."/>
            <person name="Durrens P."/>
            <person name="Casaregola S."/>
            <person name="Neuveglise C."/>
            <person name="Fairhead C."/>
            <person name="Marck C."/>
            <person name="Cruz J.A."/>
            <person name="Straub M.L."/>
            <person name="Kugler V."/>
            <person name="Sacerdot C."/>
            <person name="Uzunov Z."/>
            <person name="Thierry A."/>
            <person name="Weiss S."/>
            <person name="Bleykasten C."/>
            <person name="De Montigny J."/>
            <person name="Jacques N."/>
            <person name="Jung P."/>
            <person name="Lemaire M."/>
            <person name="Mallet S."/>
            <person name="Morel G."/>
            <person name="Richard G.F."/>
            <person name="Sarkar A."/>
            <person name="Savel G."/>
            <person name="Schacherer J."/>
            <person name="Seret M.L."/>
            <person name="Talla E."/>
            <person name="Samson G."/>
            <person name="Jubin C."/>
            <person name="Poulain J."/>
            <person name="Vacherie B."/>
            <person name="Barbe V."/>
            <person name="Pelletier E."/>
            <person name="Sherman D.J."/>
            <person name="Westhof E."/>
            <person name="Weissenbach J."/>
            <person name="Baret P.V."/>
            <person name="Wincker P."/>
            <person name="Gaillardin C."/>
            <person name="Dujon B."/>
            <person name="Souciet J.L."/>
        </authorList>
    </citation>
    <scope>NUCLEOTIDE SEQUENCE [LARGE SCALE GENOMIC DNA]</scope>
    <source>
        <strain evidence="3">CBS 270.75 / DBVPG 7215 / KCTC 17166 / NRRL Y-17582</strain>
    </source>
</reference>
<dbReference type="FunCoup" id="G8JPQ8">
    <property type="interactions" value="56"/>
</dbReference>
<sequence>MFRFVQQTQVLKGRVPNQIVSASRNSFHPQNSLRFNSAVTLDKSASQEPQSSGSYGSGSGTSPQLQQTVKKVRSLRKNVKLNSNNNGKFRTSPESPWFHKVCAFDEYVNQSMETSLRHRSDGLPPVQSTLFWDSIGKAMSLYRELTLSPELKPYRVSKLVNLLHLGLKVNRSQLTSMNKKPDYDSQSFHKEMTNYLCDSLREISGDILAQRVAVSEFGALHLLESFKELLLHEETVSTWQSAVNSADHNIVELFMKPSVVGVVLPLLYENGTSYEEIQILYEKSAATNKKQAYLDPGLTLGMIKASLAAGETEKALKLFQDICETNSNGISRTVITGTHLAFIGECKDLSVAKTFFERALADGLPYKMNLQVSSVKLLLQNIWGQTRDFQQVSEIWERASRYYGRNVSHGISSSLNSKFFSIFFEHFLLDRVNGASRLRELIAAYNNIKPIDEPFFNIILTKCTVWGDRDIIEAIENSYDIYHIPKTIVTYRILLKAMGSIDVSNEEIHKKWIQLVTKADAIGQNYIANADWAALRDATVAYVHNQTNSVSREHGVLLKSTYEDYNPALEAANASGAFDLDINSQRPPNNLSEQHQQSLKKVDDRIELYYKIVKRYSPYCRDNKQYTRISSGVAANFPVAQPYVSKLAGMDVSDTYIPSFKNFRHNL</sequence>
<dbReference type="RefSeq" id="XP_003644830.1">
    <property type="nucleotide sequence ID" value="XM_003644782.1"/>
</dbReference>
<evidence type="ECO:0000313" key="3">
    <source>
        <dbReference type="Proteomes" id="UP000006790"/>
    </source>
</evidence>
<proteinExistence type="predicted"/>
<dbReference type="InParanoid" id="G8JPQ8"/>
<dbReference type="AlphaFoldDB" id="G8JPQ8"/>
<name>G8JPQ8_ERECY</name>